<dbReference type="GO" id="GO:0006508">
    <property type="term" value="P:proteolysis"/>
    <property type="evidence" value="ECO:0007669"/>
    <property type="project" value="UniProtKB-KW"/>
</dbReference>
<dbReference type="OMA" id="SAFCRIM"/>
<dbReference type="PANTHER" id="PTHR34835:SF60">
    <property type="entry name" value="OS10G0490300 PROTEIN"/>
    <property type="match status" value="1"/>
</dbReference>
<feature type="region of interest" description="Disordered" evidence="4">
    <location>
        <begin position="422"/>
        <end position="444"/>
    </location>
</feature>
<evidence type="ECO:0000313" key="6">
    <source>
        <dbReference type="EnsemblPlants" id="ONIVA07G19890.1"/>
    </source>
</evidence>
<keyword evidence="7" id="KW-1185">Reference proteome</keyword>
<dbReference type="PROSITE" id="PS50600">
    <property type="entry name" value="ULP_PROTEASE"/>
    <property type="match status" value="1"/>
</dbReference>
<evidence type="ECO:0000256" key="3">
    <source>
        <dbReference type="ARBA" id="ARBA00022801"/>
    </source>
</evidence>
<dbReference type="GO" id="GO:0008234">
    <property type="term" value="F:cysteine-type peptidase activity"/>
    <property type="evidence" value="ECO:0007669"/>
    <property type="project" value="InterPro"/>
</dbReference>
<dbReference type="SUPFAM" id="SSF54001">
    <property type="entry name" value="Cysteine proteinases"/>
    <property type="match status" value="1"/>
</dbReference>
<name>A0A0E0I3C4_ORYNI</name>
<evidence type="ECO:0000256" key="4">
    <source>
        <dbReference type="SAM" id="MobiDB-lite"/>
    </source>
</evidence>
<feature type="domain" description="Ubiquitin-like protease family profile" evidence="5">
    <location>
        <begin position="680"/>
        <end position="858"/>
    </location>
</feature>
<evidence type="ECO:0000256" key="2">
    <source>
        <dbReference type="ARBA" id="ARBA00022670"/>
    </source>
</evidence>
<dbReference type="InterPro" id="IPR003653">
    <property type="entry name" value="Peptidase_C48_C"/>
</dbReference>
<keyword evidence="3" id="KW-0378">Hydrolase</keyword>
<accession>A0A0E0I3C4</accession>
<reference evidence="6" key="2">
    <citation type="submission" date="2018-04" db="EMBL/GenBank/DDBJ databases">
        <title>OnivRS2 (Oryza nivara Reference Sequence Version 2).</title>
        <authorList>
            <person name="Zhang J."/>
            <person name="Kudrna D."/>
            <person name="Lee S."/>
            <person name="Talag J."/>
            <person name="Rajasekar S."/>
            <person name="Welchert J."/>
            <person name="Hsing Y.-I."/>
            <person name="Wing R.A."/>
        </authorList>
    </citation>
    <scope>NUCLEOTIDE SEQUENCE [LARGE SCALE GENOMIC DNA]</scope>
    <source>
        <strain evidence="6">SL10</strain>
    </source>
</reference>
<dbReference type="STRING" id="4536.A0A0E0I3C4"/>
<protein>
    <recommendedName>
        <fullName evidence="5">Ubiquitin-like protease family profile domain-containing protein</fullName>
    </recommendedName>
</protein>
<organism evidence="6">
    <name type="scientific">Oryza nivara</name>
    <name type="common">Indian wild rice</name>
    <name type="synonym">Oryza sativa f. spontanea</name>
    <dbReference type="NCBI Taxonomy" id="4536"/>
    <lineage>
        <taxon>Eukaryota</taxon>
        <taxon>Viridiplantae</taxon>
        <taxon>Streptophyta</taxon>
        <taxon>Embryophyta</taxon>
        <taxon>Tracheophyta</taxon>
        <taxon>Spermatophyta</taxon>
        <taxon>Magnoliopsida</taxon>
        <taxon>Liliopsida</taxon>
        <taxon>Poales</taxon>
        <taxon>Poaceae</taxon>
        <taxon>BOP clade</taxon>
        <taxon>Oryzoideae</taxon>
        <taxon>Oryzeae</taxon>
        <taxon>Oryzinae</taxon>
        <taxon>Oryza</taxon>
    </lineage>
</organism>
<reference evidence="6" key="1">
    <citation type="submission" date="2015-04" db="UniProtKB">
        <authorList>
            <consortium name="EnsemblPlants"/>
        </authorList>
    </citation>
    <scope>IDENTIFICATION</scope>
    <source>
        <strain evidence="6">SL10</strain>
    </source>
</reference>
<feature type="region of interest" description="Disordered" evidence="4">
    <location>
        <begin position="19"/>
        <end position="44"/>
    </location>
</feature>
<dbReference type="eggNOG" id="KOG0778">
    <property type="taxonomic scope" value="Eukaryota"/>
</dbReference>
<dbReference type="Pfam" id="PF02902">
    <property type="entry name" value="Peptidase_C48"/>
    <property type="match status" value="1"/>
</dbReference>
<dbReference type="EnsemblPlants" id="ONIVA07G19890.1">
    <property type="protein sequence ID" value="ONIVA07G19890.1"/>
    <property type="gene ID" value="ONIVA07G19890"/>
</dbReference>
<dbReference type="InterPro" id="IPR038765">
    <property type="entry name" value="Papain-like_cys_pep_sf"/>
</dbReference>
<proteinExistence type="inferred from homology"/>
<dbReference type="PANTHER" id="PTHR34835">
    <property type="entry name" value="OS07G0283600 PROTEIN-RELATED"/>
    <property type="match status" value="1"/>
</dbReference>
<evidence type="ECO:0000259" key="5">
    <source>
        <dbReference type="PROSITE" id="PS50600"/>
    </source>
</evidence>
<comment type="similarity">
    <text evidence="1">Belongs to the peptidase C48 family.</text>
</comment>
<feature type="compositionally biased region" description="Polar residues" evidence="4">
    <location>
        <begin position="422"/>
        <end position="433"/>
    </location>
</feature>
<dbReference type="Proteomes" id="UP000006591">
    <property type="component" value="Chromosome 7"/>
</dbReference>
<evidence type="ECO:0000256" key="1">
    <source>
        <dbReference type="ARBA" id="ARBA00005234"/>
    </source>
</evidence>
<dbReference type="AlphaFoldDB" id="A0A0E0I3C4"/>
<dbReference type="Gene3D" id="3.40.395.10">
    <property type="entry name" value="Adenoviral Proteinase, Chain A"/>
    <property type="match status" value="1"/>
</dbReference>
<keyword evidence="2" id="KW-0645">Protease</keyword>
<sequence length="934" mass="107419">MVKQKRVKLDILEEIMSSQSDSALNDTDSGSQSEDIPDNNVLDSDYDGIDGLNDISKDDLLKSLKKNLTKRKRVEFSDDESDFKIKEALRDAKTGYIFTRFSVKYFSKVISALSVKQEEVIGRSCFASLLQFDRCFVPNHFTSWIANHVDVKTCDIIVNDRVIPMSKESVNIILGLPVGGTKISSNFEAGKKKFLEVFDLTTMPPVKFFGDKLIQQEDMTDDQILFCFIIVSLNYFPCPNSCSVQSRKYPSVFEDIEAIDNFDWSKLIFDWLMDHLKKLNRSKSLGGCFFCLASDVLNFGLRKLPCDIPRINVWKGNMIKEFSSFDQKSKGIYGRRPVLDFSDTCYKKIGSNCPKVEEKKSHSSFKEMLESSVGSMLSSEIKENICNLLIQHFGNEEDMVDDRPKKFVIDVLVLLANESTKVSTDNDNSTSAVNDKLGNGDQSTQLDKCDHNQCNLAEEQGNSVAVSVKENLDRNLENNSDVIQDEQPCDHTPPHVFEKSNFAKFNDRKPNLSHDDMPKFQIWDSEDDVDALDNEEFTPICYFKKSSIVPDSFSPNSNEVVVKQKDSPDCVILGERKFSDKISNLTNQTNFMYNNLNKFHNQDQYKSYTSPEKILCNVDNSVGSSYDCEPQKALRRILIPAKYCTDPYTPQRHSFPVSQYQRHIFNAVCKLSSRKLLLMLTMSIASLQLLEDVLNMEQNYQILYFLYFVGTCSNNPIPQNPKGTTSSLLLGLDELLKHHSTTDFKNVKKCFDGAGYARPVDTFDMLFFPILHQKHWFLFIADLKDKNFVFIDSLFDEDHEYQVNASSRLIANFRTVWNKFVPNHPINFQQFKTIYPPHPKQTNRVDCGIFMLKCMELWAPRILLPNMFSQKDIPNIRIQYVNQLFFHPNNSVLNAPTKTLVTEYSEVQNMIIFSLQIYYLCYCKVFKIFEYLFL</sequence>
<dbReference type="Gramene" id="ONIVA07G19890.1">
    <property type="protein sequence ID" value="ONIVA07G19890.1"/>
    <property type="gene ID" value="ONIVA07G19890"/>
</dbReference>
<feature type="compositionally biased region" description="Polar residues" evidence="4">
    <location>
        <begin position="19"/>
        <end position="34"/>
    </location>
</feature>
<dbReference type="HOGENOM" id="CLU_007688_0_0_1"/>
<evidence type="ECO:0000313" key="7">
    <source>
        <dbReference type="Proteomes" id="UP000006591"/>
    </source>
</evidence>